<evidence type="ECO:0000256" key="3">
    <source>
        <dbReference type="ARBA" id="ARBA00022448"/>
    </source>
</evidence>
<reference evidence="8 9" key="1">
    <citation type="submission" date="2016-09" db="EMBL/GenBank/DDBJ databases">
        <title>Extensive genetic diversity and differential bi-allelic expression allows diatom success in the polar Southern Ocean.</title>
        <authorList>
            <consortium name="DOE Joint Genome Institute"/>
            <person name="Mock T."/>
            <person name="Otillar R.P."/>
            <person name="Strauss J."/>
            <person name="Dupont C."/>
            <person name="Frickenhaus S."/>
            <person name="Maumus F."/>
            <person name="Mcmullan M."/>
            <person name="Sanges R."/>
            <person name="Schmutz J."/>
            <person name="Toseland A."/>
            <person name="Valas R."/>
            <person name="Veluchamy A."/>
            <person name="Ward B.J."/>
            <person name="Allen A."/>
            <person name="Barry K."/>
            <person name="Falciatore A."/>
            <person name="Ferrante M."/>
            <person name="Fortunato A.E."/>
            <person name="Gloeckner G."/>
            <person name="Gruber A."/>
            <person name="Hipkin R."/>
            <person name="Janech M."/>
            <person name="Kroth P."/>
            <person name="Leese F."/>
            <person name="Lindquist E."/>
            <person name="Lyon B.R."/>
            <person name="Martin J."/>
            <person name="Mayer C."/>
            <person name="Parker M."/>
            <person name="Quesneville H."/>
            <person name="Raymond J."/>
            <person name="Uhlig C."/>
            <person name="Valentin K.U."/>
            <person name="Worden A.Z."/>
            <person name="Armbrust E.V."/>
            <person name="Bowler C."/>
            <person name="Green B."/>
            <person name="Moulton V."/>
            <person name="Van Oosterhout C."/>
            <person name="Grigoriev I."/>
        </authorList>
    </citation>
    <scope>NUCLEOTIDE SEQUENCE [LARGE SCALE GENOMIC DNA]</scope>
    <source>
        <strain evidence="8 9">CCMP1102</strain>
    </source>
</reference>
<protein>
    <recommendedName>
        <fullName evidence="2 5">Vacuolar protein sorting-associated protein 29</fullName>
    </recommendedName>
</protein>
<keyword evidence="4" id="KW-0653">Protein transport</keyword>
<dbReference type="GO" id="GO:0042147">
    <property type="term" value="P:retrograde transport, endosome to Golgi"/>
    <property type="evidence" value="ECO:0007669"/>
    <property type="project" value="InterPro"/>
</dbReference>
<feature type="compositionally biased region" description="Basic and acidic residues" evidence="6">
    <location>
        <begin position="184"/>
        <end position="194"/>
    </location>
</feature>
<dbReference type="Gene3D" id="3.60.21.10">
    <property type="match status" value="1"/>
</dbReference>
<evidence type="ECO:0000256" key="6">
    <source>
        <dbReference type="SAM" id="MobiDB-lite"/>
    </source>
</evidence>
<comment type="similarity">
    <text evidence="1 5">Belongs to the VPS29 family.</text>
</comment>
<dbReference type="Proteomes" id="UP000095751">
    <property type="component" value="Unassembled WGS sequence"/>
</dbReference>
<keyword evidence="9" id="KW-1185">Reference proteome</keyword>
<sequence>MASFGELVLVLGDLHIPERANAIPESFKRMLVPNKMQHVICTGNIGREQFNELCTLAPNVHVVQGDFDDDETLPFPEVQVVQVGQFRIGLIHGHQLLPSPSSQDAKTRMRRKLNVDIFISGHTHQNEVVLEDGYYHINPGSITGAYSAITPDVTPSFILLAVQDTKLVCYVYELNKKGEVEVSKTEFTKPERPASDATTPGNNNPALLQSLLS</sequence>
<dbReference type="InterPro" id="IPR029052">
    <property type="entry name" value="Metallo-depent_PP-like"/>
</dbReference>
<name>A0A1E7FF33_9STRA</name>
<dbReference type="EMBL" id="KV784358">
    <property type="protein sequence ID" value="OEU16757.1"/>
    <property type="molecule type" value="Genomic_DNA"/>
</dbReference>
<feature type="region of interest" description="Disordered" evidence="6">
    <location>
        <begin position="184"/>
        <end position="213"/>
    </location>
</feature>
<dbReference type="PANTHER" id="PTHR11124">
    <property type="entry name" value="VACUOLAR SORTING PROTEIN VPS29"/>
    <property type="match status" value="1"/>
</dbReference>
<dbReference type="KEGG" id="fcy:FRACYDRAFT_208461"/>
<dbReference type="FunFam" id="3.60.21.10:FF:000015">
    <property type="entry name" value="Vacuolar protein sorting-associated protein 29"/>
    <property type="match status" value="1"/>
</dbReference>
<dbReference type="InParanoid" id="A0A1E7FF33"/>
<dbReference type="CDD" id="cd07394">
    <property type="entry name" value="MPP_Vps29"/>
    <property type="match status" value="1"/>
</dbReference>
<organism evidence="8 9">
    <name type="scientific">Fragilariopsis cylindrus CCMP1102</name>
    <dbReference type="NCBI Taxonomy" id="635003"/>
    <lineage>
        <taxon>Eukaryota</taxon>
        <taxon>Sar</taxon>
        <taxon>Stramenopiles</taxon>
        <taxon>Ochrophyta</taxon>
        <taxon>Bacillariophyta</taxon>
        <taxon>Bacillariophyceae</taxon>
        <taxon>Bacillariophycidae</taxon>
        <taxon>Bacillariales</taxon>
        <taxon>Bacillariaceae</taxon>
        <taxon>Fragilariopsis</taxon>
    </lineage>
</organism>
<dbReference type="AlphaFoldDB" id="A0A1E7FF33"/>
<dbReference type="NCBIfam" id="TIGR00040">
    <property type="entry name" value="yfcE"/>
    <property type="match status" value="1"/>
</dbReference>
<keyword evidence="3" id="KW-0813">Transport</keyword>
<evidence type="ECO:0000313" key="8">
    <source>
        <dbReference type="EMBL" id="OEU16757.1"/>
    </source>
</evidence>
<dbReference type="Pfam" id="PF12850">
    <property type="entry name" value="Metallophos_2"/>
    <property type="match status" value="1"/>
</dbReference>
<evidence type="ECO:0000313" key="9">
    <source>
        <dbReference type="Proteomes" id="UP000095751"/>
    </source>
</evidence>
<dbReference type="FunCoup" id="A0A1E7FF33">
    <property type="interactions" value="402"/>
</dbReference>
<evidence type="ECO:0000256" key="2">
    <source>
        <dbReference type="ARBA" id="ARBA00017767"/>
    </source>
</evidence>
<dbReference type="GO" id="GO:0030904">
    <property type="term" value="C:retromer complex"/>
    <property type="evidence" value="ECO:0007669"/>
    <property type="project" value="InterPro"/>
</dbReference>
<dbReference type="GO" id="GO:0031410">
    <property type="term" value="C:cytoplasmic vesicle"/>
    <property type="evidence" value="ECO:0007669"/>
    <property type="project" value="UniProtKB-ARBA"/>
</dbReference>
<evidence type="ECO:0000259" key="7">
    <source>
        <dbReference type="Pfam" id="PF12850"/>
    </source>
</evidence>
<dbReference type="InterPro" id="IPR028661">
    <property type="entry name" value="Vps29"/>
</dbReference>
<evidence type="ECO:0000256" key="1">
    <source>
        <dbReference type="ARBA" id="ARBA00005945"/>
    </source>
</evidence>
<dbReference type="OrthoDB" id="10258130at2759"/>
<proteinExistence type="inferred from homology"/>
<feature type="compositionally biased region" description="Polar residues" evidence="6">
    <location>
        <begin position="196"/>
        <end position="213"/>
    </location>
</feature>
<gene>
    <name evidence="8" type="ORF">FRACYDRAFT_208461</name>
</gene>
<dbReference type="InterPro" id="IPR000979">
    <property type="entry name" value="Phosphodiesterase_MJ0936/Vps29"/>
</dbReference>
<dbReference type="InterPro" id="IPR024654">
    <property type="entry name" value="Calcineurin-like_PHP_lpxH"/>
</dbReference>
<evidence type="ECO:0000256" key="5">
    <source>
        <dbReference type="RuleBase" id="RU362040"/>
    </source>
</evidence>
<dbReference type="GO" id="GO:0005829">
    <property type="term" value="C:cytosol"/>
    <property type="evidence" value="ECO:0007669"/>
    <property type="project" value="GOC"/>
</dbReference>
<dbReference type="GO" id="GO:0015031">
    <property type="term" value="P:protein transport"/>
    <property type="evidence" value="ECO:0007669"/>
    <property type="project" value="UniProtKB-KW"/>
</dbReference>
<dbReference type="SUPFAM" id="SSF56300">
    <property type="entry name" value="Metallo-dependent phosphatases"/>
    <property type="match status" value="1"/>
</dbReference>
<evidence type="ECO:0000256" key="4">
    <source>
        <dbReference type="ARBA" id="ARBA00022927"/>
    </source>
</evidence>
<feature type="domain" description="Calcineurin-like phosphoesterase" evidence="7">
    <location>
        <begin position="8"/>
        <end position="163"/>
    </location>
</feature>
<accession>A0A1E7FF33</accession>